<feature type="transmembrane region" description="Helical" evidence="8">
    <location>
        <begin position="98"/>
        <end position="117"/>
    </location>
</feature>
<dbReference type="EMBL" id="ADZX01000355">
    <property type="protein sequence ID" value="EFK97117.1"/>
    <property type="molecule type" value="Genomic_DNA"/>
</dbReference>
<reference evidence="9" key="1">
    <citation type="submission" date="2010-07" db="EMBL/GenBank/DDBJ databases">
        <authorList>
            <consortium name="CONSOLIDER consortium CSD2007-00005"/>
            <person name="Guazzaroni M.-E."/>
            <person name="Richter M."/>
            <person name="Garcia-Salamanca A."/>
            <person name="Yarza P."/>
            <person name="Ferrer M."/>
        </authorList>
    </citation>
    <scope>NUCLEOTIDE SEQUENCE</scope>
</reference>
<feature type="transmembrane region" description="Helical" evidence="8">
    <location>
        <begin position="244"/>
        <end position="272"/>
    </location>
</feature>
<comment type="subcellular location">
    <subcellularLocation>
        <location evidence="1">Cell membrane</location>
        <topology evidence="1">Multi-pass membrane protein</topology>
    </subcellularLocation>
</comment>
<keyword evidence="4" id="KW-1003">Cell membrane</keyword>
<dbReference type="FunFam" id="1.10.3470.10:FF:000001">
    <property type="entry name" value="Vitamin B12 ABC transporter permease BtuC"/>
    <property type="match status" value="1"/>
</dbReference>
<dbReference type="GO" id="GO:0005886">
    <property type="term" value="C:plasma membrane"/>
    <property type="evidence" value="ECO:0007669"/>
    <property type="project" value="UniProtKB-SubCell"/>
</dbReference>
<proteinExistence type="inferred from homology"/>
<evidence type="ECO:0000256" key="4">
    <source>
        <dbReference type="ARBA" id="ARBA00022475"/>
    </source>
</evidence>
<evidence type="ECO:0000313" key="9">
    <source>
        <dbReference type="EMBL" id="EFK97117.1"/>
    </source>
</evidence>
<dbReference type="Pfam" id="PF01032">
    <property type="entry name" value="FecCD"/>
    <property type="match status" value="1"/>
</dbReference>
<protein>
    <submittedName>
        <fullName evidence="9">Transport system permease protein</fullName>
    </submittedName>
</protein>
<dbReference type="InterPro" id="IPR037294">
    <property type="entry name" value="ABC_BtuC-like"/>
</dbReference>
<dbReference type="GO" id="GO:0033214">
    <property type="term" value="P:siderophore-iron import into cell"/>
    <property type="evidence" value="ECO:0007669"/>
    <property type="project" value="TreeGrafter"/>
</dbReference>
<dbReference type="SUPFAM" id="SSF81345">
    <property type="entry name" value="ABC transporter involved in vitamin B12 uptake, BtuC"/>
    <property type="match status" value="1"/>
</dbReference>
<keyword evidence="3" id="KW-0813">Transport</keyword>
<feature type="transmembrane region" description="Helical" evidence="8">
    <location>
        <begin position="197"/>
        <end position="216"/>
    </location>
</feature>
<evidence type="ECO:0000256" key="6">
    <source>
        <dbReference type="ARBA" id="ARBA00022989"/>
    </source>
</evidence>
<feature type="transmembrane region" description="Helical" evidence="8">
    <location>
        <begin position="284"/>
        <end position="307"/>
    </location>
</feature>
<feature type="transmembrane region" description="Helical" evidence="8">
    <location>
        <begin position="69"/>
        <end position="86"/>
    </location>
</feature>
<dbReference type="AlphaFoldDB" id="D9PH42"/>
<comment type="caution">
    <text evidence="9">The sequence shown here is derived from an EMBL/GenBank/DDBJ whole genome shotgun (WGS) entry which is preliminary data.</text>
</comment>
<dbReference type="Gene3D" id="1.10.3470.10">
    <property type="entry name" value="ABC transporter involved in vitamin B12 uptake, BtuC"/>
    <property type="match status" value="1"/>
</dbReference>
<gene>
    <name evidence="9" type="primary">hmuU</name>
    <name evidence="9" type="ORF">LDC_0841</name>
</gene>
<dbReference type="PANTHER" id="PTHR30472:SF25">
    <property type="entry name" value="ABC TRANSPORTER PERMEASE PROTEIN MJ0876-RELATED"/>
    <property type="match status" value="1"/>
</dbReference>
<dbReference type="InterPro" id="IPR000522">
    <property type="entry name" value="ABC_transptr_permease_BtuC"/>
</dbReference>
<evidence type="ECO:0000256" key="8">
    <source>
        <dbReference type="SAM" id="Phobius"/>
    </source>
</evidence>
<keyword evidence="7 8" id="KW-0472">Membrane</keyword>
<evidence type="ECO:0000256" key="1">
    <source>
        <dbReference type="ARBA" id="ARBA00004651"/>
    </source>
</evidence>
<evidence type="ECO:0000256" key="7">
    <source>
        <dbReference type="ARBA" id="ARBA00023136"/>
    </source>
</evidence>
<comment type="similarity">
    <text evidence="2">Belongs to the binding-protein-dependent transport system permease family. FecCD subfamily.</text>
</comment>
<evidence type="ECO:0000256" key="5">
    <source>
        <dbReference type="ARBA" id="ARBA00022692"/>
    </source>
</evidence>
<dbReference type="CDD" id="cd06550">
    <property type="entry name" value="TM_ABC_iron-siderophores_like"/>
    <property type="match status" value="1"/>
</dbReference>
<feature type="transmembrane region" description="Helical" evidence="8">
    <location>
        <begin position="155"/>
        <end position="176"/>
    </location>
</feature>
<sequence length="341" mass="36886">MRDKEYRYYFIIIVFLLFLAAIVFVLSLFSGSAAIEKKEIVSLLLERLKGNLKDTPEATVIFNLRIPRILLGFLVGGALSLAGVILQGLFRNPLVEPFTLGVSGGAALLVSVVLALGLKSPLGLPVFAFLGALGAILLVYLIAKTFMSLKTTSLLLVGVMFSFISSSLIMLVLSLSRAEEAHGILFWIMGSLEENEPFFVILLFVSILLISLFAFFKAWELNALSLGEEEASHLGVNVPKAKKIFFLISSLLAGLSVAVTGIIGFVGLVVPHILRIRVSGDHRFLMPASFILGGIFLTLCDTLARTIMAPIELPVGVITGITGGFAFIVILLRRERGTGRC</sequence>
<keyword evidence="6 8" id="KW-1133">Transmembrane helix</keyword>
<feature type="transmembrane region" description="Helical" evidence="8">
    <location>
        <begin position="124"/>
        <end position="143"/>
    </location>
</feature>
<dbReference type="GO" id="GO:0022857">
    <property type="term" value="F:transmembrane transporter activity"/>
    <property type="evidence" value="ECO:0007669"/>
    <property type="project" value="InterPro"/>
</dbReference>
<evidence type="ECO:0000256" key="3">
    <source>
        <dbReference type="ARBA" id="ARBA00022448"/>
    </source>
</evidence>
<reference evidence="9" key="2">
    <citation type="journal article" date="2011" name="Microb. Ecol.">
        <title>Taxonomic and Functional Metagenomic Profiling of the Microbial Community in the Anoxic Sediment of a Sub-saline Shallow Lake (Laguna de Carrizo, Central Spain).</title>
        <authorList>
            <person name="Ferrer M."/>
            <person name="Guazzaroni M.E."/>
            <person name="Richter M."/>
            <person name="Garcia-Salamanca A."/>
            <person name="Yarza P."/>
            <person name="Suarez-Suarez A."/>
            <person name="Solano J."/>
            <person name="Alcaide M."/>
            <person name="van Dillewijn P."/>
            <person name="Molina-Henares M.A."/>
            <person name="Lopez-Cortes N."/>
            <person name="Al-Ramahi Y."/>
            <person name="Guerrero C."/>
            <person name="Acosta A."/>
            <person name="de Eugenio L.I."/>
            <person name="Martinez V."/>
            <person name="Marques S."/>
            <person name="Rojo F."/>
            <person name="Santero E."/>
            <person name="Genilloud O."/>
            <person name="Perez-Perez J."/>
            <person name="Rossello-Mora R."/>
            <person name="Ramos J.L."/>
        </authorList>
    </citation>
    <scope>NUCLEOTIDE SEQUENCE</scope>
</reference>
<organism evidence="9">
    <name type="scientific">sediment metagenome</name>
    <dbReference type="NCBI Taxonomy" id="749907"/>
    <lineage>
        <taxon>unclassified sequences</taxon>
        <taxon>metagenomes</taxon>
        <taxon>ecological metagenomes</taxon>
    </lineage>
</organism>
<feature type="transmembrane region" description="Helical" evidence="8">
    <location>
        <begin position="6"/>
        <end position="29"/>
    </location>
</feature>
<keyword evidence="5 8" id="KW-0812">Transmembrane</keyword>
<feature type="transmembrane region" description="Helical" evidence="8">
    <location>
        <begin position="313"/>
        <end position="332"/>
    </location>
</feature>
<accession>D9PH42</accession>
<evidence type="ECO:0000256" key="2">
    <source>
        <dbReference type="ARBA" id="ARBA00007935"/>
    </source>
</evidence>
<dbReference type="PANTHER" id="PTHR30472">
    <property type="entry name" value="FERRIC ENTEROBACTIN TRANSPORT SYSTEM PERMEASE PROTEIN"/>
    <property type="match status" value="1"/>
</dbReference>
<name>D9PH42_9ZZZZ</name>